<dbReference type="OrthoDB" id="1956540at2"/>
<dbReference type="Pfam" id="PF03059">
    <property type="entry name" value="NAS"/>
    <property type="match status" value="1"/>
</dbReference>
<keyword evidence="4" id="KW-1185">Reference proteome</keyword>
<keyword evidence="2" id="KW-0949">S-adenosyl-L-methionine</keyword>
<dbReference type="RefSeq" id="WP_091227190.1">
    <property type="nucleotide sequence ID" value="NZ_FNBG01000003.1"/>
</dbReference>
<dbReference type="GO" id="GO:0030410">
    <property type="term" value="F:nicotianamine synthase activity"/>
    <property type="evidence" value="ECO:0007669"/>
    <property type="project" value="InterPro"/>
</dbReference>
<dbReference type="PANTHER" id="PTHR32266">
    <property type="entry name" value="NICOTIANAMINE SYNTHASE 3"/>
    <property type="match status" value="1"/>
</dbReference>
<dbReference type="AlphaFoldDB" id="A0A1G7GT14"/>
<sequence length="266" mass="30178">MTTPAMLIQHMEAFLSEFRELNMSYDQHANNYSEMEKTIGEFTAFVLNQQNEEIWKQVESQFNNNKLARNIAELREQSAYCVWAMEKYRAMELLLNRQGIAEYFNNIEACIASEFGRFEITTGSKVLLIGAGAFPMTPLLIARKTGAEVVGIDIDPEAVGLARNVVSLLGQNSSIRIENITIDQLDFTQRATHIVFASTIKEKFELLQQLHPLTNGNVVVAMRYGNGLKSLFNYPLQDVDSSLWRIVNRVQQPGNVFDVAIYKKEA</sequence>
<proteinExistence type="predicted"/>
<evidence type="ECO:0000313" key="3">
    <source>
        <dbReference type="EMBL" id="SDE91282.1"/>
    </source>
</evidence>
<dbReference type="EMBL" id="FNBG01000003">
    <property type="protein sequence ID" value="SDE91282.1"/>
    <property type="molecule type" value="Genomic_DNA"/>
</dbReference>
<organism evidence="3 4">
    <name type="scientific">Fontibacillus panacisegetis</name>
    <dbReference type="NCBI Taxonomy" id="670482"/>
    <lineage>
        <taxon>Bacteria</taxon>
        <taxon>Bacillati</taxon>
        <taxon>Bacillota</taxon>
        <taxon>Bacilli</taxon>
        <taxon>Bacillales</taxon>
        <taxon>Paenibacillaceae</taxon>
        <taxon>Fontibacillus</taxon>
    </lineage>
</organism>
<name>A0A1G7GT14_9BACL</name>
<evidence type="ECO:0000256" key="2">
    <source>
        <dbReference type="ARBA" id="ARBA00022691"/>
    </source>
</evidence>
<keyword evidence="1" id="KW-0808">Transferase</keyword>
<dbReference type="InterPro" id="IPR029063">
    <property type="entry name" value="SAM-dependent_MTases_sf"/>
</dbReference>
<dbReference type="InterPro" id="IPR004298">
    <property type="entry name" value="Nicotian_synth"/>
</dbReference>
<gene>
    <name evidence="3" type="ORF">SAMN04488542_103186</name>
</gene>
<dbReference type="SUPFAM" id="SSF53335">
    <property type="entry name" value="S-adenosyl-L-methionine-dependent methyltransferases"/>
    <property type="match status" value="1"/>
</dbReference>
<dbReference type="PANTHER" id="PTHR32266:SF12">
    <property type="entry name" value="NICOTIANAMINE SYNTHASE 3"/>
    <property type="match status" value="1"/>
</dbReference>
<dbReference type="Gene3D" id="3.40.50.150">
    <property type="entry name" value="Vaccinia Virus protein VP39"/>
    <property type="match status" value="1"/>
</dbReference>
<evidence type="ECO:0000313" key="4">
    <source>
        <dbReference type="Proteomes" id="UP000198972"/>
    </source>
</evidence>
<dbReference type="Proteomes" id="UP000198972">
    <property type="component" value="Unassembled WGS sequence"/>
</dbReference>
<dbReference type="GO" id="GO:0030418">
    <property type="term" value="P:nicotianamine biosynthetic process"/>
    <property type="evidence" value="ECO:0007669"/>
    <property type="project" value="InterPro"/>
</dbReference>
<reference evidence="3 4" key="1">
    <citation type="submission" date="2016-10" db="EMBL/GenBank/DDBJ databases">
        <authorList>
            <person name="de Groot N.N."/>
        </authorList>
    </citation>
    <scope>NUCLEOTIDE SEQUENCE [LARGE SCALE GENOMIC DNA]</scope>
    <source>
        <strain evidence="3 4">DSM 28129</strain>
    </source>
</reference>
<evidence type="ECO:0000256" key="1">
    <source>
        <dbReference type="ARBA" id="ARBA00022679"/>
    </source>
</evidence>
<dbReference type="STRING" id="670482.SAMN04488542_103186"/>
<protein>
    <submittedName>
        <fullName evidence="3">Nicotianamine synthase protein</fullName>
    </submittedName>
</protein>
<accession>A0A1G7GT14</accession>